<evidence type="ECO:0000256" key="1">
    <source>
        <dbReference type="ARBA" id="ARBA00005278"/>
    </source>
</evidence>
<keyword evidence="2 5" id="KW-0472">Membrane</keyword>
<protein>
    <submittedName>
        <fullName evidence="6">Spore germination protein KA</fullName>
    </submittedName>
</protein>
<dbReference type="InterPro" id="IPR004995">
    <property type="entry name" value="Spore_Ger"/>
</dbReference>
<dbReference type="GO" id="GO:0016020">
    <property type="term" value="C:membrane"/>
    <property type="evidence" value="ECO:0007669"/>
    <property type="project" value="InterPro"/>
</dbReference>
<evidence type="ECO:0000256" key="5">
    <source>
        <dbReference type="SAM" id="Phobius"/>
    </source>
</evidence>
<keyword evidence="5" id="KW-0812">Transmembrane</keyword>
<feature type="transmembrane region" description="Helical" evidence="5">
    <location>
        <begin position="474"/>
        <end position="493"/>
    </location>
</feature>
<dbReference type="InterPro" id="IPR050768">
    <property type="entry name" value="UPF0353/GerABKA_families"/>
</dbReference>
<gene>
    <name evidence="6" type="ORF">SAMN04490178_11098</name>
</gene>
<accession>A0A1H8V6Q3</accession>
<name>A0A1H8V6Q3_9FIRM</name>
<feature type="compositionally biased region" description="Basic and acidic residues" evidence="4">
    <location>
        <begin position="612"/>
        <end position="621"/>
    </location>
</feature>
<evidence type="ECO:0000256" key="2">
    <source>
        <dbReference type="ARBA" id="ARBA00023136"/>
    </source>
</evidence>
<feature type="transmembrane region" description="Helical" evidence="5">
    <location>
        <begin position="407"/>
        <end position="429"/>
    </location>
</feature>
<organism evidence="6 7">
    <name type="scientific">Propionispora vibrioides</name>
    <dbReference type="NCBI Taxonomy" id="112903"/>
    <lineage>
        <taxon>Bacteria</taxon>
        <taxon>Bacillati</taxon>
        <taxon>Bacillota</taxon>
        <taxon>Negativicutes</taxon>
        <taxon>Selenomonadales</taxon>
        <taxon>Sporomusaceae</taxon>
        <taxon>Propionispora</taxon>
    </lineage>
</organism>
<dbReference type="PANTHER" id="PTHR22550">
    <property type="entry name" value="SPORE GERMINATION PROTEIN"/>
    <property type="match status" value="1"/>
</dbReference>
<dbReference type="Proteomes" id="UP000198847">
    <property type="component" value="Unassembled WGS sequence"/>
</dbReference>
<proteinExistence type="inferred from homology"/>
<sequence length="621" mass="69162">MNNNSAFKLYRYLKSLLVYQPPQLPEPFILQEQEYEVHEEQDETTGKEAKLAQLNRLLAQAKRLAKAMEDSVQALQQQGKTPVSSDIIEEVELLEEQQAEINPLWMAYTSSTEAEKRIISSVLTENEKLLKKLYNLPKNKDAVIRNFTLPFVPPLPALLIYLDGMIDKKVINEAILKPLLAIQDDIRYSESPDLAQTIADTLLPSNQVQITQRFNEAMDGVNGGDTALLVDGMTAALVIDTKGYDKRSIDRPQLEQSVRGGQASFTENLRTNTAQIRVTMPTNDLVTEMILVGERIPMKCAVMYLQSVANETEVAEVKRRIEGIRTDYIPSVGVLVQFIEDHPNIPFPQSLSTERVDRIAVHLAEGRIAVLLDGSPFVHILPTNLFTFFQSSEDFNLPVMVATGVRLLRWIGTVLAIILPALYMAINYFHQEALPTDLALAIAGAREKVPFPALVEILLMEFSFELIREAGIRVPGVLGSTIGIVGAIILGQAAVSANIVSPIMVVLVALTGVASFTIPDYRMAFALRIYRFVLLLLAAALGFVGIAFGMIILTMLLTSMKSFGVPYLSPLGPRTRAGLDVVFRGPVYRQEKRPDELNPKDIRRQPGISRVWKTEKPVNRR</sequence>
<keyword evidence="5" id="KW-1133">Transmembrane helix</keyword>
<feature type="coiled-coil region" evidence="3">
    <location>
        <begin position="47"/>
        <end position="78"/>
    </location>
</feature>
<evidence type="ECO:0000313" key="7">
    <source>
        <dbReference type="Proteomes" id="UP000198847"/>
    </source>
</evidence>
<dbReference type="Pfam" id="PF03323">
    <property type="entry name" value="GerA"/>
    <property type="match status" value="1"/>
</dbReference>
<evidence type="ECO:0000256" key="3">
    <source>
        <dbReference type="SAM" id="Coils"/>
    </source>
</evidence>
<dbReference type="RefSeq" id="WP_091746573.1">
    <property type="nucleotide sequence ID" value="NZ_FODY01000010.1"/>
</dbReference>
<keyword evidence="7" id="KW-1185">Reference proteome</keyword>
<feature type="compositionally biased region" description="Basic and acidic residues" evidence="4">
    <location>
        <begin position="594"/>
        <end position="604"/>
    </location>
</feature>
<dbReference type="GO" id="GO:0009847">
    <property type="term" value="P:spore germination"/>
    <property type="evidence" value="ECO:0007669"/>
    <property type="project" value="InterPro"/>
</dbReference>
<evidence type="ECO:0000313" key="6">
    <source>
        <dbReference type="EMBL" id="SEP10967.1"/>
    </source>
</evidence>
<comment type="similarity">
    <text evidence="1">Belongs to the GerABKA family.</text>
</comment>
<reference evidence="6 7" key="1">
    <citation type="submission" date="2016-10" db="EMBL/GenBank/DDBJ databases">
        <authorList>
            <person name="de Groot N.N."/>
        </authorList>
    </citation>
    <scope>NUCLEOTIDE SEQUENCE [LARGE SCALE GENOMIC DNA]</scope>
    <source>
        <strain evidence="6 7">DSM 13305</strain>
    </source>
</reference>
<evidence type="ECO:0000256" key="4">
    <source>
        <dbReference type="SAM" id="MobiDB-lite"/>
    </source>
</evidence>
<dbReference type="OrthoDB" id="9772630at2"/>
<keyword evidence="3" id="KW-0175">Coiled coil</keyword>
<dbReference type="EMBL" id="FODY01000010">
    <property type="protein sequence ID" value="SEP10967.1"/>
    <property type="molecule type" value="Genomic_DNA"/>
</dbReference>
<dbReference type="STRING" id="112903.SAMN04490178_11098"/>
<feature type="region of interest" description="Disordered" evidence="4">
    <location>
        <begin position="594"/>
        <end position="621"/>
    </location>
</feature>
<dbReference type="AlphaFoldDB" id="A0A1H8V6Q3"/>
<feature type="transmembrane region" description="Helical" evidence="5">
    <location>
        <begin position="530"/>
        <end position="557"/>
    </location>
</feature>
<feature type="transmembrane region" description="Helical" evidence="5">
    <location>
        <begin position="499"/>
        <end position="518"/>
    </location>
</feature>
<dbReference type="PANTHER" id="PTHR22550:SF5">
    <property type="entry name" value="LEUCINE ZIPPER PROTEIN 4"/>
    <property type="match status" value="1"/>
</dbReference>